<feature type="region of interest" description="Disordered" evidence="1">
    <location>
        <begin position="1"/>
        <end position="54"/>
    </location>
</feature>
<evidence type="ECO:0000313" key="3">
    <source>
        <dbReference type="Proteomes" id="UP000799750"/>
    </source>
</evidence>
<feature type="compositionally biased region" description="Low complexity" evidence="1">
    <location>
        <begin position="188"/>
        <end position="197"/>
    </location>
</feature>
<organism evidence="2 3">
    <name type="scientific">Lophium mytilinum</name>
    <dbReference type="NCBI Taxonomy" id="390894"/>
    <lineage>
        <taxon>Eukaryota</taxon>
        <taxon>Fungi</taxon>
        <taxon>Dikarya</taxon>
        <taxon>Ascomycota</taxon>
        <taxon>Pezizomycotina</taxon>
        <taxon>Dothideomycetes</taxon>
        <taxon>Pleosporomycetidae</taxon>
        <taxon>Mytilinidiales</taxon>
        <taxon>Mytilinidiaceae</taxon>
        <taxon>Lophium</taxon>
    </lineage>
</organism>
<feature type="compositionally biased region" description="Polar residues" evidence="1">
    <location>
        <begin position="1"/>
        <end position="14"/>
    </location>
</feature>
<keyword evidence="3" id="KW-1185">Reference proteome</keyword>
<evidence type="ECO:0000256" key="1">
    <source>
        <dbReference type="SAM" id="MobiDB-lite"/>
    </source>
</evidence>
<dbReference type="OrthoDB" id="3438983at2759"/>
<feature type="region of interest" description="Disordered" evidence="1">
    <location>
        <begin position="188"/>
        <end position="214"/>
    </location>
</feature>
<dbReference type="EMBL" id="MU004190">
    <property type="protein sequence ID" value="KAF2494473.1"/>
    <property type="molecule type" value="Genomic_DNA"/>
</dbReference>
<reference evidence="2" key="1">
    <citation type="journal article" date="2020" name="Stud. Mycol.">
        <title>101 Dothideomycetes genomes: a test case for predicting lifestyles and emergence of pathogens.</title>
        <authorList>
            <person name="Haridas S."/>
            <person name="Albert R."/>
            <person name="Binder M."/>
            <person name="Bloem J."/>
            <person name="Labutti K."/>
            <person name="Salamov A."/>
            <person name="Andreopoulos B."/>
            <person name="Baker S."/>
            <person name="Barry K."/>
            <person name="Bills G."/>
            <person name="Bluhm B."/>
            <person name="Cannon C."/>
            <person name="Castanera R."/>
            <person name="Culley D."/>
            <person name="Daum C."/>
            <person name="Ezra D."/>
            <person name="Gonzalez J."/>
            <person name="Henrissat B."/>
            <person name="Kuo A."/>
            <person name="Liang C."/>
            <person name="Lipzen A."/>
            <person name="Lutzoni F."/>
            <person name="Magnuson J."/>
            <person name="Mondo S."/>
            <person name="Nolan M."/>
            <person name="Ohm R."/>
            <person name="Pangilinan J."/>
            <person name="Park H.-J."/>
            <person name="Ramirez L."/>
            <person name="Alfaro M."/>
            <person name="Sun H."/>
            <person name="Tritt A."/>
            <person name="Yoshinaga Y."/>
            <person name="Zwiers L.-H."/>
            <person name="Turgeon B."/>
            <person name="Goodwin S."/>
            <person name="Spatafora J."/>
            <person name="Crous P."/>
            <person name="Grigoriev I."/>
        </authorList>
    </citation>
    <scope>NUCLEOTIDE SEQUENCE</scope>
    <source>
        <strain evidence="2">CBS 269.34</strain>
    </source>
</reference>
<dbReference type="Proteomes" id="UP000799750">
    <property type="component" value="Unassembled WGS sequence"/>
</dbReference>
<sequence>MQPASSRTKSVQDSNKIKSQEVSTDHSYAASTVTSSTKSCHPVISQDYSPSVTKPRLRLLNTKLTKPEKVKRSTTPTSYSAAVSGSRVIPNYPNSLPATNAVQEETSTAIADSPTTPLQVSGSSYGFRTSLSSNQAAEVDPLETAPAVQTPLSYASVTRPQLGDAGQSLELKLSIQRGKALTKLKTWTKTSDSTTNTGIPGPQQNLIPRSRFKNRPIPDNIRRFQKAAEEAAASGTLLSCFGVAGTSAQDGPNIGEFEPRMVISFTMKVPCTDPRLKLGDPGVILTKEGLMLIKQRFGHVVQKSANSLKVIPWYTHGGEGIAHLSYLARRDYAGTGVQGIIPKSLNFAPGDRLWVEEGPLFNLGERSYARVSEYHIINFGTLTPFDRVVPAGYLTPQSFEESIRRHEEALARKQARLQSEVE</sequence>
<proteinExistence type="predicted"/>
<feature type="compositionally biased region" description="Polar residues" evidence="1">
    <location>
        <begin position="20"/>
        <end position="39"/>
    </location>
</feature>
<protein>
    <submittedName>
        <fullName evidence="2">Uncharacterized protein</fullName>
    </submittedName>
</protein>
<evidence type="ECO:0000313" key="2">
    <source>
        <dbReference type="EMBL" id="KAF2494473.1"/>
    </source>
</evidence>
<accession>A0A6A6QRU0</accession>
<gene>
    <name evidence="2" type="ORF">BU16DRAFT_562127</name>
</gene>
<dbReference type="AlphaFoldDB" id="A0A6A6QRU0"/>
<name>A0A6A6QRU0_9PEZI</name>